<comment type="similarity">
    <text evidence="1">Belongs to the sigma-70 factor family. ECF subfamily.</text>
</comment>
<evidence type="ECO:0000313" key="8">
    <source>
        <dbReference type="Proteomes" id="UP000751614"/>
    </source>
</evidence>
<dbReference type="Gene3D" id="1.10.1740.10">
    <property type="match status" value="1"/>
</dbReference>
<dbReference type="PANTHER" id="PTHR43133">
    <property type="entry name" value="RNA POLYMERASE ECF-TYPE SIGMA FACTO"/>
    <property type="match status" value="1"/>
</dbReference>
<dbReference type="InterPro" id="IPR014284">
    <property type="entry name" value="RNA_pol_sigma-70_dom"/>
</dbReference>
<dbReference type="InterPro" id="IPR014327">
    <property type="entry name" value="RNA_pol_sigma70_bacteroid"/>
</dbReference>
<keyword evidence="8" id="KW-1185">Reference proteome</keyword>
<dbReference type="InterPro" id="IPR007627">
    <property type="entry name" value="RNA_pol_sigma70_r2"/>
</dbReference>
<dbReference type="NCBIfam" id="TIGR02985">
    <property type="entry name" value="Sig70_bacteroi1"/>
    <property type="match status" value="1"/>
</dbReference>
<dbReference type="Proteomes" id="UP000751614">
    <property type="component" value="Unassembled WGS sequence"/>
</dbReference>
<dbReference type="InterPro" id="IPR013324">
    <property type="entry name" value="RNA_pol_sigma_r3/r4-like"/>
</dbReference>
<dbReference type="NCBIfam" id="TIGR02937">
    <property type="entry name" value="sigma70-ECF"/>
    <property type="match status" value="1"/>
</dbReference>
<dbReference type="Pfam" id="PF04542">
    <property type="entry name" value="Sigma70_r2"/>
    <property type="match status" value="1"/>
</dbReference>
<dbReference type="SUPFAM" id="SSF88946">
    <property type="entry name" value="Sigma2 domain of RNA polymerase sigma factors"/>
    <property type="match status" value="1"/>
</dbReference>
<organism evidence="7 8">
    <name type="scientific">Flagellimonas algicola</name>
    <dbReference type="NCBI Taxonomy" id="2583815"/>
    <lineage>
        <taxon>Bacteria</taxon>
        <taxon>Pseudomonadati</taxon>
        <taxon>Bacteroidota</taxon>
        <taxon>Flavobacteriia</taxon>
        <taxon>Flavobacteriales</taxon>
        <taxon>Flavobacteriaceae</taxon>
        <taxon>Flagellimonas</taxon>
    </lineage>
</organism>
<dbReference type="Gene3D" id="1.10.10.10">
    <property type="entry name" value="Winged helix-like DNA-binding domain superfamily/Winged helix DNA-binding domain"/>
    <property type="match status" value="1"/>
</dbReference>
<proteinExistence type="inferred from homology"/>
<dbReference type="EMBL" id="VCNI01000002">
    <property type="protein sequence ID" value="TMU55645.1"/>
    <property type="molecule type" value="Genomic_DNA"/>
</dbReference>
<reference evidence="7 8" key="1">
    <citation type="submission" date="2019-05" db="EMBL/GenBank/DDBJ databases">
        <title>Flagellimonas sp. AsT0115, sp. nov., isolated from a marine red algae, Asparagopsis taxiformis.</title>
        <authorList>
            <person name="Kim J."/>
            <person name="Jeong S.E."/>
            <person name="Jeon C.O."/>
        </authorList>
    </citation>
    <scope>NUCLEOTIDE SEQUENCE [LARGE SCALE GENOMIC DNA]</scope>
    <source>
        <strain evidence="7 8">AsT0115</strain>
    </source>
</reference>
<gene>
    <name evidence="7" type="ORF">FGG15_15885</name>
</gene>
<feature type="domain" description="RNA polymerase sigma factor 70 region 4 type 2" evidence="6">
    <location>
        <begin position="142"/>
        <end position="193"/>
    </location>
</feature>
<evidence type="ECO:0000256" key="4">
    <source>
        <dbReference type="ARBA" id="ARBA00023163"/>
    </source>
</evidence>
<sequence>MDNLCQTGIETSFIRSFSTTILDSNSIIQEIRNQNQFVYKKFFEDTYAELVHYANSYLFDQGWSEDIVQEVFIHLWEKSYSLEIKSSLKGYLYAMVRNRCLNFLKTIKITDDANVLDMQSMLSADYNLDVFSDEDLKIIHIQLLKVVEGLPTKMQQIVKMRFIENYKYVDIAEELGVSVNTVKTQLKRAKVKITQQMAIVIALLTLH</sequence>
<keyword evidence="4" id="KW-0804">Transcription</keyword>
<dbReference type="InterPro" id="IPR013249">
    <property type="entry name" value="RNA_pol_sigma70_r4_t2"/>
</dbReference>
<evidence type="ECO:0000313" key="7">
    <source>
        <dbReference type="EMBL" id="TMU55645.1"/>
    </source>
</evidence>
<dbReference type="SUPFAM" id="SSF88659">
    <property type="entry name" value="Sigma3 and sigma4 domains of RNA polymerase sigma factors"/>
    <property type="match status" value="1"/>
</dbReference>
<dbReference type="PANTHER" id="PTHR43133:SF46">
    <property type="entry name" value="RNA POLYMERASE SIGMA-70 FACTOR ECF SUBFAMILY"/>
    <property type="match status" value="1"/>
</dbReference>
<evidence type="ECO:0000256" key="2">
    <source>
        <dbReference type="ARBA" id="ARBA00023015"/>
    </source>
</evidence>
<dbReference type="CDD" id="cd06171">
    <property type="entry name" value="Sigma70_r4"/>
    <property type="match status" value="1"/>
</dbReference>
<dbReference type="InterPro" id="IPR039425">
    <property type="entry name" value="RNA_pol_sigma-70-like"/>
</dbReference>
<feature type="domain" description="RNA polymerase sigma-70 region 2" evidence="5">
    <location>
        <begin position="43"/>
        <end position="105"/>
    </location>
</feature>
<keyword evidence="3" id="KW-0731">Sigma factor</keyword>
<name>A0ABY2WLD0_9FLAO</name>
<dbReference type="InterPro" id="IPR036388">
    <property type="entry name" value="WH-like_DNA-bd_sf"/>
</dbReference>
<keyword evidence="2" id="KW-0805">Transcription regulation</keyword>
<evidence type="ECO:0000259" key="6">
    <source>
        <dbReference type="Pfam" id="PF08281"/>
    </source>
</evidence>
<dbReference type="Pfam" id="PF08281">
    <property type="entry name" value="Sigma70_r4_2"/>
    <property type="match status" value="1"/>
</dbReference>
<accession>A0ABY2WLD0</accession>
<evidence type="ECO:0000259" key="5">
    <source>
        <dbReference type="Pfam" id="PF04542"/>
    </source>
</evidence>
<evidence type="ECO:0000256" key="1">
    <source>
        <dbReference type="ARBA" id="ARBA00010641"/>
    </source>
</evidence>
<comment type="caution">
    <text evidence="7">The sequence shown here is derived from an EMBL/GenBank/DDBJ whole genome shotgun (WGS) entry which is preliminary data.</text>
</comment>
<dbReference type="InterPro" id="IPR013325">
    <property type="entry name" value="RNA_pol_sigma_r2"/>
</dbReference>
<protein>
    <submittedName>
        <fullName evidence="7">RNA polymerase sigma-70 factor</fullName>
    </submittedName>
</protein>
<evidence type="ECO:0000256" key="3">
    <source>
        <dbReference type="ARBA" id="ARBA00023082"/>
    </source>
</evidence>